<dbReference type="EMBL" id="JAEHOC010000066">
    <property type="protein sequence ID" value="KAG2424351.1"/>
    <property type="molecule type" value="Genomic_DNA"/>
</dbReference>
<name>A0A835SF22_CHLIN</name>
<reference evidence="2" key="1">
    <citation type="journal article" date="2020" name="bioRxiv">
        <title>Comparative genomics of Chlamydomonas.</title>
        <authorList>
            <person name="Craig R.J."/>
            <person name="Hasan A.R."/>
            <person name="Ness R.W."/>
            <person name="Keightley P.D."/>
        </authorList>
    </citation>
    <scope>NUCLEOTIDE SEQUENCE</scope>
    <source>
        <strain evidence="2">SAG 7.73</strain>
    </source>
</reference>
<dbReference type="OrthoDB" id="10626087at2759"/>
<gene>
    <name evidence="2" type="ORF">HXX76_014560</name>
</gene>
<evidence type="ECO:0000256" key="1">
    <source>
        <dbReference type="SAM" id="MobiDB-lite"/>
    </source>
</evidence>
<comment type="caution">
    <text evidence="2">The sequence shown here is derived from an EMBL/GenBank/DDBJ whole genome shotgun (WGS) entry which is preliminary data.</text>
</comment>
<keyword evidence="3" id="KW-1185">Reference proteome</keyword>
<organism evidence="2 3">
    <name type="scientific">Chlamydomonas incerta</name>
    <dbReference type="NCBI Taxonomy" id="51695"/>
    <lineage>
        <taxon>Eukaryota</taxon>
        <taxon>Viridiplantae</taxon>
        <taxon>Chlorophyta</taxon>
        <taxon>core chlorophytes</taxon>
        <taxon>Chlorophyceae</taxon>
        <taxon>CS clade</taxon>
        <taxon>Chlamydomonadales</taxon>
        <taxon>Chlamydomonadaceae</taxon>
        <taxon>Chlamydomonas</taxon>
    </lineage>
</organism>
<evidence type="ECO:0000313" key="3">
    <source>
        <dbReference type="Proteomes" id="UP000650467"/>
    </source>
</evidence>
<dbReference type="Proteomes" id="UP000650467">
    <property type="component" value="Unassembled WGS sequence"/>
</dbReference>
<proteinExistence type="predicted"/>
<dbReference type="AlphaFoldDB" id="A0A835SF22"/>
<accession>A0A835SF22</accession>
<protein>
    <submittedName>
        <fullName evidence="2">Uncharacterized protein</fullName>
    </submittedName>
</protein>
<sequence length="280" mass="28838">MSGVGLRRLLRPLELARLDTQLLKQPCPAPAALFDGPTGEFGCGDNESACGAFESTADFTRHGSASSSDCGEEACISPALSTASSFWEDEDADGTAWSQESQPPAATDGCRDEPAAGAAQQQAAAEPSCSPCPDAALPAPVQPMSQPPPSAARTSACEAAADLLLAQLAPLSLRRSSSPRSAAAAPVQQAFWSPSAPNDGGSSPRAHAGARVCQLQRGLVQQQQAAAVLAPAVRWEEGGQAEEEAPPEWLARDMAALVGVVVCGALWQDDSEDEEDSDDA</sequence>
<feature type="compositionally biased region" description="Low complexity" evidence="1">
    <location>
        <begin position="115"/>
        <end position="125"/>
    </location>
</feature>
<evidence type="ECO:0000313" key="2">
    <source>
        <dbReference type="EMBL" id="KAG2424351.1"/>
    </source>
</evidence>
<feature type="region of interest" description="Disordered" evidence="1">
    <location>
        <begin position="90"/>
        <end position="131"/>
    </location>
</feature>